<protein>
    <submittedName>
        <fullName evidence="2">Uncharacterized protein</fullName>
    </submittedName>
</protein>
<evidence type="ECO:0000313" key="4">
    <source>
        <dbReference type="Proteomes" id="UP000237771"/>
    </source>
</evidence>
<dbReference type="EMBL" id="FQWO01000011">
    <property type="protein sequence ID" value="SHH35199.1"/>
    <property type="molecule type" value="Genomic_DNA"/>
</dbReference>
<reference evidence="1 4" key="3">
    <citation type="submission" date="2018-03" db="EMBL/GenBank/DDBJ databases">
        <title>Genomic Encyclopedia of Archaeal and Bacterial Type Strains, Phase II (KMG-II): from individual species to whole genera.</title>
        <authorList>
            <person name="Goeker M."/>
        </authorList>
    </citation>
    <scope>NUCLEOTIDE SEQUENCE [LARGE SCALE GENOMIC DNA]</scope>
    <source>
        <strain evidence="1 4">DSM 17797</strain>
    </source>
</reference>
<dbReference type="AlphaFoldDB" id="A0A1M5S9P1"/>
<proteinExistence type="predicted"/>
<evidence type="ECO:0000313" key="3">
    <source>
        <dbReference type="Proteomes" id="UP000184384"/>
    </source>
</evidence>
<dbReference type="Proteomes" id="UP000237771">
    <property type="component" value="Unassembled WGS sequence"/>
</dbReference>
<reference evidence="3" key="2">
    <citation type="submission" date="2016-11" db="EMBL/GenBank/DDBJ databases">
        <authorList>
            <person name="Varghese N."/>
            <person name="Submissions S."/>
        </authorList>
    </citation>
    <scope>NUCLEOTIDE SEQUENCE [LARGE SCALE GENOMIC DNA]</scope>
    <source>
        <strain evidence="3">DSM 19729</strain>
    </source>
</reference>
<evidence type="ECO:0000313" key="1">
    <source>
        <dbReference type="EMBL" id="PRZ21258.1"/>
    </source>
</evidence>
<organism evidence="2 3">
    <name type="scientific">Flavobacterium granuli</name>
    <dbReference type="NCBI Taxonomy" id="280093"/>
    <lineage>
        <taxon>Bacteria</taxon>
        <taxon>Pseudomonadati</taxon>
        <taxon>Bacteroidota</taxon>
        <taxon>Flavobacteriia</taxon>
        <taxon>Flavobacteriales</taxon>
        <taxon>Flavobacteriaceae</taxon>
        <taxon>Flavobacterium</taxon>
    </lineage>
</organism>
<keyword evidence="4" id="KW-1185">Reference proteome</keyword>
<evidence type="ECO:0000313" key="2">
    <source>
        <dbReference type="EMBL" id="SHH35199.1"/>
    </source>
</evidence>
<name>A0A1M5S9P1_9FLAO</name>
<accession>A0A1M5S9P1</accession>
<dbReference type="Proteomes" id="UP000184384">
    <property type="component" value="Unassembled WGS sequence"/>
</dbReference>
<sequence length="45" mass="5381">MFFGYPAYPCQYEQIDYSPFLQQVQTTLKTILLLEFLVGIVRYSR</sequence>
<reference evidence="2" key="1">
    <citation type="submission" date="2016-11" db="EMBL/GenBank/DDBJ databases">
        <authorList>
            <person name="Jaros S."/>
            <person name="Januszkiewicz K."/>
            <person name="Wedrychowicz H."/>
        </authorList>
    </citation>
    <scope>NUCLEOTIDE SEQUENCE [LARGE SCALE GENOMIC DNA]</scope>
    <source>
        <strain evidence="2">DSM 19729</strain>
    </source>
</reference>
<dbReference type="EMBL" id="PVUB01000009">
    <property type="protein sequence ID" value="PRZ21258.1"/>
    <property type="molecule type" value="Genomic_DNA"/>
</dbReference>
<gene>
    <name evidence="1" type="ORF">BC624_109111</name>
    <name evidence="2" type="ORF">SAMN05443373_111111</name>
</gene>